<protein>
    <recommendedName>
        <fullName evidence="3">Transposase MuDR plant domain-containing protein</fullName>
    </recommendedName>
</protein>
<evidence type="ECO:0008006" key="3">
    <source>
        <dbReference type="Google" id="ProtNLM"/>
    </source>
</evidence>
<comment type="caution">
    <text evidence="1">The sequence shown here is derived from an EMBL/GenBank/DDBJ whole genome shotgun (WGS) entry which is preliminary data.</text>
</comment>
<organism evidence="1 2">
    <name type="scientific">Arachis hypogaea</name>
    <name type="common">Peanut</name>
    <dbReference type="NCBI Taxonomy" id="3818"/>
    <lineage>
        <taxon>Eukaryota</taxon>
        <taxon>Viridiplantae</taxon>
        <taxon>Streptophyta</taxon>
        <taxon>Embryophyta</taxon>
        <taxon>Tracheophyta</taxon>
        <taxon>Spermatophyta</taxon>
        <taxon>Magnoliopsida</taxon>
        <taxon>eudicotyledons</taxon>
        <taxon>Gunneridae</taxon>
        <taxon>Pentapetalae</taxon>
        <taxon>rosids</taxon>
        <taxon>fabids</taxon>
        <taxon>Fabales</taxon>
        <taxon>Fabaceae</taxon>
        <taxon>Papilionoideae</taxon>
        <taxon>50 kb inversion clade</taxon>
        <taxon>dalbergioids sensu lato</taxon>
        <taxon>Dalbergieae</taxon>
        <taxon>Pterocarpus clade</taxon>
        <taxon>Arachis</taxon>
    </lineage>
</organism>
<dbReference type="Proteomes" id="UP000289738">
    <property type="component" value="Chromosome B10"/>
</dbReference>
<keyword evidence="2" id="KW-1185">Reference proteome</keyword>
<accession>A0A444X4I5</accession>
<dbReference type="EMBL" id="SDMP01000020">
    <property type="protein sequence ID" value="RYQ84580.1"/>
    <property type="molecule type" value="Genomic_DNA"/>
</dbReference>
<reference evidence="1 2" key="1">
    <citation type="submission" date="2019-01" db="EMBL/GenBank/DDBJ databases">
        <title>Sequencing of cultivated peanut Arachis hypogaea provides insights into genome evolution and oil improvement.</title>
        <authorList>
            <person name="Chen X."/>
        </authorList>
    </citation>
    <scope>NUCLEOTIDE SEQUENCE [LARGE SCALE GENOMIC DNA]</scope>
    <source>
        <strain evidence="2">cv. Fuhuasheng</strain>
        <tissue evidence="1">Leaves</tissue>
    </source>
</reference>
<dbReference type="AlphaFoldDB" id="A0A444X4I5"/>
<evidence type="ECO:0000313" key="1">
    <source>
        <dbReference type="EMBL" id="RYQ84580.1"/>
    </source>
</evidence>
<sequence>MRYNTESDEKFEGNYQVISLTKDVEEDDISVERDVWIKHLSKEPFSTIVVDGKFIVEMEFSSKEVMIVAVKEYTIQRSVDYRVYESEPTTFYAKCVIRRYNGSHTCIRSIISQDHAKLDSGTIAEAIKPLVEADLSLKVKSVIGEVQSKFNYMISYRKVRLAKQKAIENIFGSGKLLMKLCRHMV</sequence>
<proteinExistence type="predicted"/>
<evidence type="ECO:0000313" key="2">
    <source>
        <dbReference type="Proteomes" id="UP000289738"/>
    </source>
</evidence>
<name>A0A444X4I5_ARAHY</name>
<gene>
    <name evidence="1" type="ORF">Ahy_B10g104004</name>
</gene>